<feature type="compositionally biased region" description="Polar residues" evidence="1">
    <location>
        <begin position="47"/>
        <end position="77"/>
    </location>
</feature>
<reference evidence="2 3" key="1">
    <citation type="journal article" date="2015" name="Proc. Natl. Acad. Sci. U.S.A.">
        <title>The resurrection genome of Boea hygrometrica: A blueprint for survival of dehydration.</title>
        <authorList>
            <person name="Xiao L."/>
            <person name="Yang G."/>
            <person name="Zhang L."/>
            <person name="Yang X."/>
            <person name="Zhao S."/>
            <person name="Ji Z."/>
            <person name="Zhou Q."/>
            <person name="Hu M."/>
            <person name="Wang Y."/>
            <person name="Chen M."/>
            <person name="Xu Y."/>
            <person name="Jin H."/>
            <person name="Xiao X."/>
            <person name="Hu G."/>
            <person name="Bao F."/>
            <person name="Hu Y."/>
            <person name="Wan P."/>
            <person name="Li L."/>
            <person name="Deng X."/>
            <person name="Kuang T."/>
            <person name="Xiang C."/>
            <person name="Zhu J.K."/>
            <person name="Oliver M.J."/>
            <person name="He Y."/>
        </authorList>
    </citation>
    <scope>NUCLEOTIDE SEQUENCE [LARGE SCALE GENOMIC DNA]</scope>
    <source>
        <strain evidence="3">cv. XS01</strain>
    </source>
</reference>
<dbReference type="Proteomes" id="UP000250235">
    <property type="component" value="Unassembled WGS sequence"/>
</dbReference>
<protein>
    <submittedName>
        <fullName evidence="2">Pentatricopeptide repeat-containing protein</fullName>
    </submittedName>
</protein>
<gene>
    <name evidence="2" type="ORF">F511_25160</name>
</gene>
<feature type="region of interest" description="Disordered" evidence="1">
    <location>
        <begin position="47"/>
        <end position="78"/>
    </location>
</feature>
<dbReference type="AlphaFoldDB" id="A0A2Z7BIY4"/>
<evidence type="ECO:0000313" key="3">
    <source>
        <dbReference type="Proteomes" id="UP000250235"/>
    </source>
</evidence>
<evidence type="ECO:0000313" key="2">
    <source>
        <dbReference type="EMBL" id="KZV34065.1"/>
    </source>
</evidence>
<feature type="compositionally biased region" description="Basic and acidic residues" evidence="1">
    <location>
        <begin position="184"/>
        <end position="195"/>
    </location>
</feature>
<evidence type="ECO:0000256" key="1">
    <source>
        <dbReference type="SAM" id="MobiDB-lite"/>
    </source>
</evidence>
<dbReference type="EMBL" id="KV005643">
    <property type="protein sequence ID" value="KZV34065.1"/>
    <property type="molecule type" value="Genomic_DNA"/>
</dbReference>
<sequence length="195" mass="22401">MDYLKNLQRPITDQSIPKTGKRNEVKPQYEVHKYSINYISHAIFQTSRGTQPQQPAQHSCPTSSSKTQQNMPTSSNPPRYLIISSIKAHSAYSLKLCSLKQLPQLYRALYSSKSKLNSVRNHLFKAAKEQKNHCSTITKIFELCNYFALPQHVDPSLQTSINRKISRIRAQHHQYCSQQRRKSKAIDGEKGSNEQ</sequence>
<accession>A0A2Z7BIY4</accession>
<keyword evidence="3" id="KW-1185">Reference proteome</keyword>
<organism evidence="2 3">
    <name type="scientific">Dorcoceras hygrometricum</name>
    <dbReference type="NCBI Taxonomy" id="472368"/>
    <lineage>
        <taxon>Eukaryota</taxon>
        <taxon>Viridiplantae</taxon>
        <taxon>Streptophyta</taxon>
        <taxon>Embryophyta</taxon>
        <taxon>Tracheophyta</taxon>
        <taxon>Spermatophyta</taxon>
        <taxon>Magnoliopsida</taxon>
        <taxon>eudicotyledons</taxon>
        <taxon>Gunneridae</taxon>
        <taxon>Pentapetalae</taxon>
        <taxon>asterids</taxon>
        <taxon>lamiids</taxon>
        <taxon>Lamiales</taxon>
        <taxon>Gesneriaceae</taxon>
        <taxon>Didymocarpoideae</taxon>
        <taxon>Trichosporeae</taxon>
        <taxon>Loxocarpinae</taxon>
        <taxon>Dorcoceras</taxon>
    </lineage>
</organism>
<name>A0A2Z7BIY4_9LAMI</name>
<proteinExistence type="predicted"/>
<feature type="region of interest" description="Disordered" evidence="1">
    <location>
        <begin position="173"/>
        <end position="195"/>
    </location>
</feature>
<feature type="region of interest" description="Disordered" evidence="1">
    <location>
        <begin position="1"/>
        <end position="24"/>
    </location>
</feature>